<keyword evidence="2" id="KW-1185">Reference proteome</keyword>
<name>A0A5J9TI26_9POAL</name>
<evidence type="ECO:0000313" key="1">
    <source>
        <dbReference type="EMBL" id="TVU11023.1"/>
    </source>
</evidence>
<reference evidence="1 2" key="1">
    <citation type="journal article" date="2019" name="Sci. Rep.">
        <title>A high-quality genome of Eragrostis curvula grass provides insights into Poaceae evolution and supports new strategies to enhance forage quality.</title>
        <authorList>
            <person name="Carballo J."/>
            <person name="Santos B.A.C.M."/>
            <person name="Zappacosta D."/>
            <person name="Garbus I."/>
            <person name="Selva J.P."/>
            <person name="Gallo C.A."/>
            <person name="Diaz A."/>
            <person name="Albertini E."/>
            <person name="Caccamo M."/>
            <person name="Echenique V."/>
        </authorList>
    </citation>
    <scope>NUCLEOTIDE SEQUENCE [LARGE SCALE GENOMIC DNA]</scope>
    <source>
        <strain evidence="2">cv. Victoria</strain>
        <tissue evidence="1">Leaf</tissue>
    </source>
</reference>
<dbReference type="EMBL" id="RWGY01000039">
    <property type="protein sequence ID" value="TVU11023.1"/>
    <property type="molecule type" value="Genomic_DNA"/>
</dbReference>
<feature type="non-terminal residue" evidence="1">
    <location>
        <position position="1"/>
    </location>
</feature>
<accession>A0A5J9TI26</accession>
<comment type="caution">
    <text evidence="1">The sequence shown here is derived from an EMBL/GenBank/DDBJ whole genome shotgun (WGS) entry which is preliminary data.</text>
</comment>
<gene>
    <name evidence="1" type="ORF">EJB05_44585</name>
</gene>
<feature type="non-terminal residue" evidence="1">
    <location>
        <position position="279"/>
    </location>
</feature>
<dbReference type="Proteomes" id="UP000324897">
    <property type="component" value="Chromosome 3"/>
</dbReference>
<protein>
    <submittedName>
        <fullName evidence="1">Uncharacterized protein</fullName>
    </submittedName>
</protein>
<evidence type="ECO:0000313" key="2">
    <source>
        <dbReference type="Proteomes" id="UP000324897"/>
    </source>
</evidence>
<dbReference type="AlphaFoldDB" id="A0A5J9TI26"/>
<proteinExistence type="predicted"/>
<sequence length="279" mass="31335">MARWGPDLSGSKAKRIFPIRQRITASVSSLSHKPPPPLLGLACRASLPRARAAAAAAADDPRPIRSRGCPMDAEEGCWIYDEKMRQQVFIPFVPPVKDEEELKVEEIRESFVLGGSKKPCLRCAAAREGKRHAGSGFYTKNGLQKHNDDKHGVIKRNASSRECDTCGNLFNNEEELDQHAVDRRASECVNNSNWNPSRTEFWHNGITGNVHHLGGWRARMDRLMEFANARPRTDCNPVPLARGSANAHCKRTVAKDVDQDLKKMWLLLFVLLLVPMRSY</sequence>
<dbReference type="Gramene" id="TVU11023">
    <property type="protein sequence ID" value="TVU11023"/>
    <property type="gene ID" value="EJB05_44585"/>
</dbReference>
<organism evidence="1 2">
    <name type="scientific">Eragrostis curvula</name>
    <name type="common">weeping love grass</name>
    <dbReference type="NCBI Taxonomy" id="38414"/>
    <lineage>
        <taxon>Eukaryota</taxon>
        <taxon>Viridiplantae</taxon>
        <taxon>Streptophyta</taxon>
        <taxon>Embryophyta</taxon>
        <taxon>Tracheophyta</taxon>
        <taxon>Spermatophyta</taxon>
        <taxon>Magnoliopsida</taxon>
        <taxon>Liliopsida</taxon>
        <taxon>Poales</taxon>
        <taxon>Poaceae</taxon>
        <taxon>PACMAD clade</taxon>
        <taxon>Chloridoideae</taxon>
        <taxon>Eragrostideae</taxon>
        <taxon>Eragrostidinae</taxon>
        <taxon>Eragrostis</taxon>
    </lineage>
</organism>